<dbReference type="InterPro" id="IPR003959">
    <property type="entry name" value="ATPase_AAA_core"/>
</dbReference>
<feature type="domain" description="AAA+ ATPase" evidence="7">
    <location>
        <begin position="229"/>
        <end position="381"/>
    </location>
</feature>
<evidence type="ECO:0000259" key="7">
    <source>
        <dbReference type="SMART" id="SM00382"/>
    </source>
</evidence>
<reference evidence="9" key="3">
    <citation type="submission" date="2020-12" db="UniProtKB">
        <authorList>
            <consortium name="EnsemblPlants"/>
        </authorList>
    </citation>
    <scope>IDENTIFICATION</scope>
</reference>
<keyword evidence="3" id="KW-0460">Magnesium</keyword>
<dbReference type="Pfam" id="PF14363">
    <property type="entry name" value="AAA_assoc"/>
    <property type="match status" value="1"/>
</dbReference>
<dbReference type="SMART" id="SM00382">
    <property type="entry name" value="AAA"/>
    <property type="match status" value="1"/>
</dbReference>
<keyword evidence="5" id="KW-0067">ATP-binding</keyword>
<reference evidence="8 10" key="1">
    <citation type="journal article" date="2008" name="Science">
        <title>The Physcomitrella genome reveals evolutionary insights into the conquest of land by plants.</title>
        <authorList>
            <person name="Rensing S."/>
            <person name="Lang D."/>
            <person name="Zimmer A."/>
            <person name="Terry A."/>
            <person name="Salamov A."/>
            <person name="Shapiro H."/>
            <person name="Nishiyama T."/>
            <person name="Perroud P.-F."/>
            <person name="Lindquist E."/>
            <person name="Kamisugi Y."/>
            <person name="Tanahashi T."/>
            <person name="Sakakibara K."/>
            <person name="Fujita T."/>
            <person name="Oishi K."/>
            <person name="Shin-I T."/>
            <person name="Kuroki Y."/>
            <person name="Toyoda A."/>
            <person name="Suzuki Y."/>
            <person name="Hashimoto A."/>
            <person name="Yamaguchi K."/>
            <person name="Sugano A."/>
            <person name="Kohara Y."/>
            <person name="Fujiyama A."/>
            <person name="Anterola A."/>
            <person name="Aoki S."/>
            <person name="Ashton N."/>
            <person name="Barbazuk W.B."/>
            <person name="Barker E."/>
            <person name="Bennetzen J."/>
            <person name="Bezanilla M."/>
            <person name="Blankenship R."/>
            <person name="Cho S.H."/>
            <person name="Dutcher S."/>
            <person name="Estelle M."/>
            <person name="Fawcett J.A."/>
            <person name="Gundlach H."/>
            <person name="Hanada K."/>
            <person name="Heyl A."/>
            <person name="Hicks K.A."/>
            <person name="Hugh J."/>
            <person name="Lohr M."/>
            <person name="Mayer K."/>
            <person name="Melkozernov A."/>
            <person name="Murata T."/>
            <person name="Nelson D."/>
            <person name="Pils B."/>
            <person name="Prigge M."/>
            <person name="Reiss B."/>
            <person name="Renner T."/>
            <person name="Rombauts S."/>
            <person name="Rushton P."/>
            <person name="Sanderfoot A."/>
            <person name="Schween G."/>
            <person name="Shiu S.-H."/>
            <person name="Stueber K."/>
            <person name="Theodoulou F.L."/>
            <person name="Tu H."/>
            <person name="Van de Peer Y."/>
            <person name="Verrier P.J."/>
            <person name="Waters E."/>
            <person name="Wood A."/>
            <person name="Yang L."/>
            <person name="Cove D."/>
            <person name="Cuming A."/>
            <person name="Hasebe M."/>
            <person name="Lucas S."/>
            <person name="Mishler D.B."/>
            <person name="Reski R."/>
            <person name="Grigoriev I."/>
            <person name="Quatrano R.S."/>
            <person name="Boore J.L."/>
        </authorList>
    </citation>
    <scope>NUCLEOTIDE SEQUENCE [LARGE SCALE GENOMIC DNA]</scope>
    <source>
        <strain evidence="9 10">cv. Gransden 2004</strain>
    </source>
</reference>
<dbReference type="CDD" id="cd19510">
    <property type="entry name" value="RecA-like_BCS1"/>
    <property type="match status" value="1"/>
</dbReference>
<dbReference type="PROSITE" id="PS00674">
    <property type="entry name" value="AAA"/>
    <property type="match status" value="1"/>
</dbReference>
<feature type="compositionally biased region" description="Low complexity" evidence="6">
    <location>
        <begin position="306"/>
        <end position="317"/>
    </location>
</feature>
<dbReference type="InterPro" id="IPR050747">
    <property type="entry name" value="Mitochondrial_chaperone_BCS1"/>
</dbReference>
<dbReference type="GO" id="GO:0005524">
    <property type="term" value="F:ATP binding"/>
    <property type="evidence" value="ECO:0007669"/>
    <property type="project" value="UniProtKB-KW"/>
</dbReference>
<dbReference type="Pfam" id="PF25568">
    <property type="entry name" value="AAA_lid_At3g28540"/>
    <property type="match status" value="1"/>
</dbReference>
<evidence type="ECO:0000256" key="1">
    <source>
        <dbReference type="ARBA" id="ARBA00001946"/>
    </source>
</evidence>
<gene>
    <name evidence="9" type="primary">LOC112289230</name>
    <name evidence="8" type="ORF">PHYPA_016580</name>
</gene>
<dbReference type="Gene3D" id="6.10.280.40">
    <property type="match status" value="1"/>
</dbReference>
<organism evidence="8">
    <name type="scientific">Physcomitrium patens</name>
    <name type="common">Spreading-leaved earth moss</name>
    <name type="synonym">Physcomitrella patens</name>
    <dbReference type="NCBI Taxonomy" id="3218"/>
    <lineage>
        <taxon>Eukaryota</taxon>
        <taxon>Viridiplantae</taxon>
        <taxon>Streptophyta</taxon>
        <taxon>Embryophyta</taxon>
        <taxon>Bryophyta</taxon>
        <taxon>Bryophytina</taxon>
        <taxon>Bryopsida</taxon>
        <taxon>Funariidae</taxon>
        <taxon>Funariales</taxon>
        <taxon>Funariaceae</taxon>
        <taxon>Physcomitrium</taxon>
    </lineage>
</organism>
<dbReference type="OrthoDB" id="10251412at2759"/>
<dbReference type="AlphaFoldDB" id="A0A2K1JRV7"/>
<dbReference type="PANTHER" id="PTHR23070">
    <property type="entry name" value="BCS1 AAA-TYPE ATPASE"/>
    <property type="match status" value="1"/>
</dbReference>
<dbReference type="InterPro" id="IPR003593">
    <property type="entry name" value="AAA+_ATPase"/>
</dbReference>
<comment type="cofactor">
    <cofactor evidence="1">
        <name>Mg(2+)</name>
        <dbReference type="ChEBI" id="CHEBI:18420"/>
    </cofactor>
</comment>
<evidence type="ECO:0000256" key="2">
    <source>
        <dbReference type="ARBA" id="ARBA00007448"/>
    </source>
</evidence>
<dbReference type="Gene3D" id="3.40.50.300">
    <property type="entry name" value="P-loop containing nucleotide triphosphate hydrolases"/>
    <property type="match status" value="1"/>
</dbReference>
<accession>A0A2K1JRV7</accession>
<name>A0A2K1JRV7_PHYPA</name>
<dbReference type="InterPro" id="IPR058017">
    <property type="entry name" value="At3g28540-like_C"/>
</dbReference>
<evidence type="ECO:0000256" key="4">
    <source>
        <dbReference type="ARBA" id="ARBA00049360"/>
    </source>
</evidence>
<dbReference type="InterPro" id="IPR003960">
    <property type="entry name" value="ATPase_AAA_CS"/>
</dbReference>
<comment type="similarity">
    <text evidence="2">Belongs to the AAA ATPase family. BCS1 subfamily.</text>
</comment>
<dbReference type="GO" id="GO:0016887">
    <property type="term" value="F:ATP hydrolysis activity"/>
    <property type="evidence" value="ECO:0007669"/>
    <property type="project" value="InterPro"/>
</dbReference>
<reference evidence="8 10" key="2">
    <citation type="journal article" date="2018" name="Plant J.">
        <title>The Physcomitrella patens chromosome-scale assembly reveals moss genome structure and evolution.</title>
        <authorList>
            <person name="Lang D."/>
            <person name="Ullrich K.K."/>
            <person name="Murat F."/>
            <person name="Fuchs J."/>
            <person name="Jenkins J."/>
            <person name="Haas F.B."/>
            <person name="Piednoel M."/>
            <person name="Gundlach H."/>
            <person name="Van Bel M."/>
            <person name="Meyberg R."/>
            <person name="Vives C."/>
            <person name="Morata J."/>
            <person name="Symeonidi A."/>
            <person name="Hiss M."/>
            <person name="Muchero W."/>
            <person name="Kamisugi Y."/>
            <person name="Saleh O."/>
            <person name="Blanc G."/>
            <person name="Decker E.L."/>
            <person name="van Gessel N."/>
            <person name="Grimwood J."/>
            <person name="Hayes R.D."/>
            <person name="Graham S.W."/>
            <person name="Gunter L.E."/>
            <person name="McDaniel S.F."/>
            <person name="Hoernstein S.N.W."/>
            <person name="Larsson A."/>
            <person name="Li F.W."/>
            <person name="Perroud P.F."/>
            <person name="Phillips J."/>
            <person name="Ranjan P."/>
            <person name="Rokshar D.S."/>
            <person name="Rothfels C.J."/>
            <person name="Schneider L."/>
            <person name="Shu S."/>
            <person name="Stevenson D.W."/>
            <person name="Thummler F."/>
            <person name="Tillich M."/>
            <person name="Villarreal Aguilar J.C."/>
            <person name="Widiez T."/>
            <person name="Wong G.K."/>
            <person name="Wymore A."/>
            <person name="Zhang Y."/>
            <person name="Zimmer A.D."/>
            <person name="Quatrano R.S."/>
            <person name="Mayer K.F.X."/>
            <person name="Goodstein D."/>
            <person name="Casacuberta J.M."/>
            <person name="Vandepoele K."/>
            <person name="Reski R."/>
            <person name="Cuming A.C."/>
            <person name="Tuskan G.A."/>
            <person name="Maumus F."/>
            <person name="Salse J."/>
            <person name="Schmutz J."/>
            <person name="Rensing S.A."/>
        </authorList>
    </citation>
    <scope>NUCLEOTIDE SEQUENCE [LARGE SCALE GENOMIC DNA]</scope>
    <source>
        <strain evidence="9 10">cv. Gransden 2004</strain>
    </source>
</reference>
<dbReference type="InterPro" id="IPR027417">
    <property type="entry name" value="P-loop_NTPase"/>
</dbReference>
<dbReference type="STRING" id="3218.A0A2K1JRV7"/>
<dbReference type="Gramene" id="Pp3c12_21960V3.1">
    <property type="protein sequence ID" value="Pp3c12_21960V3.1"/>
    <property type="gene ID" value="Pp3c12_21960"/>
</dbReference>
<evidence type="ECO:0000256" key="6">
    <source>
        <dbReference type="SAM" id="MobiDB-lite"/>
    </source>
</evidence>
<dbReference type="RefSeq" id="XP_024390041.1">
    <property type="nucleotide sequence ID" value="XM_024534273.2"/>
</dbReference>
<evidence type="ECO:0000256" key="3">
    <source>
        <dbReference type="ARBA" id="ARBA00022842"/>
    </source>
</evidence>
<dbReference type="EMBL" id="ABEU02000012">
    <property type="protein sequence ID" value="PNR44196.1"/>
    <property type="molecule type" value="Genomic_DNA"/>
</dbReference>
<dbReference type="OMA" id="REECKSN"/>
<sequence>MNRMEFSCMWTIFGCLAFVRSLLPVEIVEALTRWLRKLNSHLVPYVVFEIPEFEGSSINELYKNVQLHLTAKNLCRNARKTVLCRVKNSTNTTSTLAGGEGVMETFEGAKIWWTHAVHGFKTSDGSSQDHRSYTLKIHKRDRDRIIPAYLDEIRENAYNFMFKNREMLLYSNSKSASSMSRHLWQAIHFKHPSTFDTLAVEPSQLQTIKTDLDAFIAGKEYFRRVGRPWKRGYLLYGPAGSGKSSMIAAIANYLKWDVYDLELTQVRSNSELKQLLIQTTNKSVIVIEDIDCSVCFAHPRSRQPTSSSSELSFSESSEQGKLEDDGGRITLSGLLNFTDGLWSCCGNERILIFTTNHVDKLDAALLRPGRMDLHIHMSYCTYSAFKTLSLNYLTLENHHLFPKVEKLIRNGAKITPAQVSEILIQNRDNSDDAMENLVSFLEHRAWSSCKIHPNA</sequence>
<comment type="catalytic activity">
    <reaction evidence="4">
        <text>ATP + H2O = ADP + phosphate + H(+)</text>
        <dbReference type="Rhea" id="RHEA:13065"/>
        <dbReference type="ChEBI" id="CHEBI:15377"/>
        <dbReference type="ChEBI" id="CHEBI:15378"/>
        <dbReference type="ChEBI" id="CHEBI:30616"/>
        <dbReference type="ChEBI" id="CHEBI:43474"/>
        <dbReference type="ChEBI" id="CHEBI:456216"/>
    </reaction>
</comment>
<evidence type="ECO:0000313" key="8">
    <source>
        <dbReference type="EMBL" id="PNR44196.1"/>
    </source>
</evidence>
<dbReference type="GO" id="GO:0006950">
    <property type="term" value="P:response to stress"/>
    <property type="evidence" value="ECO:0007669"/>
    <property type="project" value="UniProtKB-ARBA"/>
</dbReference>
<dbReference type="PaxDb" id="3218-PP1S108_16V6.1"/>
<evidence type="ECO:0000313" key="9">
    <source>
        <dbReference type="EnsemblPlants" id="Pp3c12_21960V3.1"/>
    </source>
</evidence>
<dbReference type="GeneID" id="112289230"/>
<dbReference type="Gramene" id="Pp3c12_21960V3.2">
    <property type="protein sequence ID" value="Pp3c12_21960V3.2"/>
    <property type="gene ID" value="Pp3c12_21960"/>
</dbReference>
<dbReference type="EnsemblPlants" id="Pp3c12_21960V3.2">
    <property type="protein sequence ID" value="Pp3c12_21960V3.2"/>
    <property type="gene ID" value="Pp3c12_21960"/>
</dbReference>
<feature type="region of interest" description="Disordered" evidence="6">
    <location>
        <begin position="300"/>
        <end position="324"/>
    </location>
</feature>
<dbReference type="InterPro" id="IPR025753">
    <property type="entry name" value="AAA_N_dom"/>
</dbReference>
<dbReference type="SUPFAM" id="SSF52540">
    <property type="entry name" value="P-loop containing nucleoside triphosphate hydrolases"/>
    <property type="match status" value="1"/>
</dbReference>
<protein>
    <recommendedName>
        <fullName evidence="7">AAA+ ATPase domain-containing protein</fullName>
    </recommendedName>
</protein>
<dbReference type="EnsemblPlants" id="Pp3c12_21960V3.1">
    <property type="protein sequence ID" value="Pp3c12_21960V3.1"/>
    <property type="gene ID" value="Pp3c12_21960"/>
</dbReference>
<proteinExistence type="inferred from homology"/>
<keyword evidence="10" id="KW-1185">Reference proteome</keyword>
<evidence type="ECO:0000256" key="5">
    <source>
        <dbReference type="RuleBase" id="RU003651"/>
    </source>
</evidence>
<keyword evidence="5" id="KW-0547">Nucleotide-binding</keyword>
<dbReference type="Proteomes" id="UP000006727">
    <property type="component" value="Chromosome 12"/>
</dbReference>
<dbReference type="Pfam" id="PF00004">
    <property type="entry name" value="AAA"/>
    <property type="match status" value="1"/>
</dbReference>
<evidence type="ECO:0000313" key="10">
    <source>
        <dbReference type="Proteomes" id="UP000006727"/>
    </source>
</evidence>